<proteinExistence type="predicted"/>
<dbReference type="EMBL" id="JAUJYO010000015">
    <property type="protein sequence ID" value="KAK1297458.1"/>
    <property type="molecule type" value="Genomic_DNA"/>
</dbReference>
<comment type="caution">
    <text evidence="1">The sequence shown here is derived from an EMBL/GenBank/DDBJ whole genome shotgun (WGS) entry which is preliminary data.</text>
</comment>
<dbReference type="InterPro" id="IPR044840">
    <property type="entry name" value="Nup188"/>
</dbReference>
<dbReference type="GO" id="GO:0017056">
    <property type="term" value="F:structural constituent of nuclear pore"/>
    <property type="evidence" value="ECO:0007669"/>
    <property type="project" value="InterPro"/>
</dbReference>
<organism evidence="1 2">
    <name type="scientific">Acorus calamus</name>
    <name type="common">Sweet flag</name>
    <dbReference type="NCBI Taxonomy" id="4465"/>
    <lineage>
        <taxon>Eukaryota</taxon>
        <taxon>Viridiplantae</taxon>
        <taxon>Streptophyta</taxon>
        <taxon>Embryophyta</taxon>
        <taxon>Tracheophyta</taxon>
        <taxon>Spermatophyta</taxon>
        <taxon>Magnoliopsida</taxon>
        <taxon>Liliopsida</taxon>
        <taxon>Acoraceae</taxon>
        <taxon>Acorus</taxon>
    </lineage>
</organism>
<reference evidence="1" key="2">
    <citation type="submission" date="2023-06" db="EMBL/GenBank/DDBJ databases">
        <authorList>
            <person name="Ma L."/>
            <person name="Liu K.-W."/>
            <person name="Li Z."/>
            <person name="Hsiao Y.-Y."/>
            <person name="Qi Y."/>
            <person name="Fu T."/>
            <person name="Tang G."/>
            <person name="Zhang D."/>
            <person name="Sun W.-H."/>
            <person name="Liu D.-K."/>
            <person name="Li Y."/>
            <person name="Chen G.-Z."/>
            <person name="Liu X.-D."/>
            <person name="Liao X.-Y."/>
            <person name="Jiang Y.-T."/>
            <person name="Yu X."/>
            <person name="Hao Y."/>
            <person name="Huang J."/>
            <person name="Zhao X.-W."/>
            <person name="Ke S."/>
            <person name="Chen Y.-Y."/>
            <person name="Wu W.-L."/>
            <person name="Hsu J.-L."/>
            <person name="Lin Y.-F."/>
            <person name="Huang M.-D."/>
            <person name="Li C.-Y."/>
            <person name="Huang L."/>
            <person name="Wang Z.-W."/>
            <person name="Zhao X."/>
            <person name="Zhong W.-Y."/>
            <person name="Peng D.-H."/>
            <person name="Ahmad S."/>
            <person name="Lan S."/>
            <person name="Zhang J.-S."/>
            <person name="Tsai W.-C."/>
            <person name="Van De Peer Y."/>
            <person name="Liu Z.-J."/>
        </authorList>
    </citation>
    <scope>NUCLEOTIDE SEQUENCE</scope>
    <source>
        <strain evidence="1">CP</strain>
        <tissue evidence="1">Leaves</tissue>
    </source>
</reference>
<reference evidence="1" key="1">
    <citation type="journal article" date="2023" name="Nat. Commun.">
        <title>Diploid and tetraploid genomes of Acorus and the evolution of monocots.</title>
        <authorList>
            <person name="Ma L."/>
            <person name="Liu K.W."/>
            <person name="Li Z."/>
            <person name="Hsiao Y.Y."/>
            <person name="Qi Y."/>
            <person name="Fu T."/>
            <person name="Tang G.D."/>
            <person name="Zhang D."/>
            <person name="Sun W.H."/>
            <person name="Liu D.K."/>
            <person name="Li Y."/>
            <person name="Chen G.Z."/>
            <person name="Liu X.D."/>
            <person name="Liao X.Y."/>
            <person name="Jiang Y.T."/>
            <person name="Yu X."/>
            <person name="Hao Y."/>
            <person name="Huang J."/>
            <person name="Zhao X.W."/>
            <person name="Ke S."/>
            <person name="Chen Y.Y."/>
            <person name="Wu W.L."/>
            <person name="Hsu J.L."/>
            <person name="Lin Y.F."/>
            <person name="Huang M.D."/>
            <person name="Li C.Y."/>
            <person name="Huang L."/>
            <person name="Wang Z.W."/>
            <person name="Zhao X."/>
            <person name="Zhong W.Y."/>
            <person name="Peng D.H."/>
            <person name="Ahmad S."/>
            <person name="Lan S."/>
            <person name="Zhang J.S."/>
            <person name="Tsai W.C."/>
            <person name="Van de Peer Y."/>
            <person name="Liu Z.J."/>
        </authorList>
    </citation>
    <scope>NUCLEOTIDE SEQUENCE</scope>
    <source>
        <strain evidence="1">CP</strain>
    </source>
</reference>
<dbReference type="AlphaFoldDB" id="A0AAV9DBD2"/>
<dbReference type="GO" id="GO:0044611">
    <property type="term" value="C:nuclear pore inner ring"/>
    <property type="evidence" value="ECO:0007669"/>
    <property type="project" value="TreeGrafter"/>
</dbReference>
<keyword evidence="2" id="KW-1185">Reference proteome</keyword>
<evidence type="ECO:0000313" key="2">
    <source>
        <dbReference type="Proteomes" id="UP001180020"/>
    </source>
</evidence>
<dbReference type="GO" id="GO:0006405">
    <property type="term" value="P:RNA export from nucleus"/>
    <property type="evidence" value="ECO:0007669"/>
    <property type="project" value="TreeGrafter"/>
</dbReference>
<gene>
    <name evidence="1" type="ORF">QJS10_CPB15g00495</name>
</gene>
<dbReference type="PANTHER" id="PTHR31431:SF1">
    <property type="entry name" value="NUCLEOPORIN NUP188"/>
    <property type="match status" value="1"/>
</dbReference>
<dbReference type="PANTHER" id="PTHR31431">
    <property type="entry name" value="NUCLEOPORIN NUP188 HOMOLOG"/>
    <property type="match status" value="1"/>
</dbReference>
<sequence length="134" mass="15223">MDALISSFNASEMLESGPLILAWAVFLRLILSLPEEEEYNILKEIDHIGYARQSIEARSLEFLFDILCNDILMDPDGPVSGFLSVLRTFISSFVASYDMTHQFIDNSTNVILISFAKFMGERRRFACNFGIKIV</sequence>
<dbReference type="GO" id="GO:0006606">
    <property type="term" value="P:protein import into nucleus"/>
    <property type="evidence" value="ECO:0007669"/>
    <property type="project" value="TreeGrafter"/>
</dbReference>
<dbReference type="Proteomes" id="UP001180020">
    <property type="component" value="Unassembled WGS sequence"/>
</dbReference>
<evidence type="ECO:0000313" key="1">
    <source>
        <dbReference type="EMBL" id="KAK1297458.1"/>
    </source>
</evidence>
<protein>
    <submittedName>
        <fullName evidence="1">Uncharacterized protein</fullName>
    </submittedName>
</protein>
<accession>A0AAV9DBD2</accession>
<name>A0AAV9DBD2_ACOCL</name>